<dbReference type="Proteomes" id="UP000054217">
    <property type="component" value="Unassembled WGS sequence"/>
</dbReference>
<dbReference type="EMBL" id="KN831969">
    <property type="protein sequence ID" value="KIO04895.1"/>
    <property type="molecule type" value="Genomic_DNA"/>
</dbReference>
<dbReference type="InParanoid" id="A0A0C3NVL7"/>
<reference evidence="2 3" key="1">
    <citation type="submission" date="2014-04" db="EMBL/GenBank/DDBJ databases">
        <authorList>
            <consortium name="DOE Joint Genome Institute"/>
            <person name="Kuo A."/>
            <person name="Kohler A."/>
            <person name="Costa M.D."/>
            <person name="Nagy L.G."/>
            <person name="Floudas D."/>
            <person name="Copeland A."/>
            <person name="Barry K.W."/>
            <person name="Cichocki N."/>
            <person name="Veneault-Fourrey C."/>
            <person name="LaButti K."/>
            <person name="Lindquist E.A."/>
            <person name="Lipzen A."/>
            <person name="Lundell T."/>
            <person name="Morin E."/>
            <person name="Murat C."/>
            <person name="Sun H."/>
            <person name="Tunlid A."/>
            <person name="Henrissat B."/>
            <person name="Grigoriev I.V."/>
            <person name="Hibbett D.S."/>
            <person name="Martin F."/>
            <person name="Nordberg H.P."/>
            <person name="Cantor M.N."/>
            <person name="Hua S.X."/>
        </authorList>
    </citation>
    <scope>NUCLEOTIDE SEQUENCE [LARGE SCALE GENOMIC DNA]</scope>
    <source>
        <strain evidence="2 3">Marx 270</strain>
    </source>
</reference>
<name>A0A0C3NVL7_PISTI</name>
<reference evidence="3" key="2">
    <citation type="submission" date="2015-01" db="EMBL/GenBank/DDBJ databases">
        <title>Evolutionary Origins and Diversification of the Mycorrhizal Mutualists.</title>
        <authorList>
            <consortium name="DOE Joint Genome Institute"/>
            <consortium name="Mycorrhizal Genomics Consortium"/>
            <person name="Kohler A."/>
            <person name="Kuo A."/>
            <person name="Nagy L.G."/>
            <person name="Floudas D."/>
            <person name="Copeland A."/>
            <person name="Barry K.W."/>
            <person name="Cichocki N."/>
            <person name="Veneault-Fourrey C."/>
            <person name="LaButti K."/>
            <person name="Lindquist E.A."/>
            <person name="Lipzen A."/>
            <person name="Lundell T."/>
            <person name="Morin E."/>
            <person name="Murat C."/>
            <person name="Riley R."/>
            <person name="Ohm R."/>
            <person name="Sun H."/>
            <person name="Tunlid A."/>
            <person name="Henrissat B."/>
            <person name="Grigoriev I.V."/>
            <person name="Hibbett D.S."/>
            <person name="Martin F."/>
        </authorList>
    </citation>
    <scope>NUCLEOTIDE SEQUENCE [LARGE SCALE GENOMIC DNA]</scope>
    <source>
        <strain evidence="3">Marx 270</strain>
    </source>
</reference>
<keyword evidence="3" id="KW-1185">Reference proteome</keyword>
<gene>
    <name evidence="2" type="ORF">M404DRAFT_1000384</name>
</gene>
<feature type="region of interest" description="Disordered" evidence="1">
    <location>
        <begin position="176"/>
        <end position="211"/>
    </location>
</feature>
<dbReference type="AlphaFoldDB" id="A0A0C3NVL7"/>
<evidence type="ECO:0000313" key="3">
    <source>
        <dbReference type="Proteomes" id="UP000054217"/>
    </source>
</evidence>
<dbReference type="HOGENOM" id="CLU_063934_0_0_1"/>
<protein>
    <submittedName>
        <fullName evidence="2">Uncharacterized protein</fullName>
    </submittedName>
</protein>
<organism evidence="2 3">
    <name type="scientific">Pisolithus tinctorius Marx 270</name>
    <dbReference type="NCBI Taxonomy" id="870435"/>
    <lineage>
        <taxon>Eukaryota</taxon>
        <taxon>Fungi</taxon>
        <taxon>Dikarya</taxon>
        <taxon>Basidiomycota</taxon>
        <taxon>Agaricomycotina</taxon>
        <taxon>Agaricomycetes</taxon>
        <taxon>Agaricomycetidae</taxon>
        <taxon>Boletales</taxon>
        <taxon>Sclerodermatineae</taxon>
        <taxon>Pisolithaceae</taxon>
        <taxon>Pisolithus</taxon>
    </lineage>
</organism>
<dbReference type="OrthoDB" id="2637264at2759"/>
<proteinExistence type="predicted"/>
<evidence type="ECO:0000313" key="2">
    <source>
        <dbReference type="EMBL" id="KIO04895.1"/>
    </source>
</evidence>
<accession>A0A0C3NVL7</accession>
<evidence type="ECO:0000256" key="1">
    <source>
        <dbReference type="SAM" id="MobiDB-lite"/>
    </source>
</evidence>
<feature type="compositionally biased region" description="Polar residues" evidence="1">
    <location>
        <begin position="195"/>
        <end position="211"/>
    </location>
</feature>
<sequence length="316" mass="34883">MSEPRRPITLLADIPSLPGIYLECNDTPFLHEAFPICHHRSKPHLSWPGISNYITSAARRHHPVPSRCLIDEPNTLPHGRGKCPGFVDDASAGPALSSDSFQRRTNTHTMPTKRHFNVTHSCSSITSNNCSPVMDSSNHRVFAPPDIVPTTALQDSEFNRATSSPVSPSDNCLRVNDSSNHRMPTPPDIVPTAALQDSDSNRAATSPASPSELSRKECVTFYKSNASGSLDFPPSAPEAFEYCPKPADIYVHCDEAHNITQVWIWSGDQWTKAGVDICHPTLPGYRLKLLDSGEPSWVTRKMMVTDQGRAKRKHQV</sequence>